<feature type="transmembrane region" description="Helical" evidence="1">
    <location>
        <begin position="12"/>
        <end position="34"/>
    </location>
</feature>
<evidence type="ECO:0000256" key="1">
    <source>
        <dbReference type="SAM" id="Phobius"/>
    </source>
</evidence>
<dbReference type="Proteomes" id="UP001144352">
    <property type="component" value="Unassembled WGS sequence"/>
</dbReference>
<protein>
    <recommendedName>
        <fullName evidence="4">Lipoprotein</fullName>
    </recommendedName>
</protein>
<sequence length="200" mass="22780">MIRNHHILSGGNFIRLFLLFPLIMMLTACGPSHMVKKEEPLDIMTVKPKSGKAALVIARTTNFGGAVNFFTHLDKKFIGLTKGKGCFVKTDIEPGLQYLIARTESLETGKIQFEPDTVYYVQQSPRIGWWVARVTLSPVTAEHMLSEIGNDGCTFYELDPADPYEDLSDHEYQEAVTDYEREITEGYHKEFTEYKGRKIH</sequence>
<dbReference type="AlphaFoldDB" id="A0A9W6G2B8"/>
<dbReference type="RefSeq" id="WP_214185238.1">
    <property type="nucleotide sequence ID" value="NZ_BSDS01000002.1"/>
</dbReference>
<evidence type="ECO:0008006" key="4">
    <source>
        <dbReference type="Google" id="ProtNLM"/>
    </source>
</evidence>
<proteinExistence type="predicted"/>
<evidence type="ECO:0000313" key="3">
    <source>
        <dbReference type="Proteomes" id="UP001144352"/>
    </source>
</evidence>
<reference evidence="2" key="1">
    <citation type="submission" date="2022-12" db="EMBL/GenBank/DDBJ databases">
        <title>Reference genome sequencing for broad-spectrum identification of bacterial and archaeal isolates by mass spectrometry.</title>
        <authorList>
            <person name="Sekiguchi Y."/>
            <person name="Tourlousse D.M."/>
        </authorList>
    </citation>
    <scope>NUCLEOTIDE SEQUENCE</scope>
    <source>
        <strain evidence="2">H2</strain>
    </source>
</reference>
<accession>A0A9W6G2B8</accession>
<organism evidence="2 3">
    <name type="scientific">Geobacter hydrogenophilus</name>
    <dbReference type="NCBI Taxonomy" id="40983"/>
    <lineage>
        <taxon>Bacteria</taxon>
        <taxon>Pseudomonadati</taxon>
        <taxon>Thermodesulfobacteriota</taxon>
        <taxon>Desulfuromonadia</taxon>
        <taxon>Geobacterales</taxon>
        <taxon>Geobacteraceae</taxon>
        <taxon>Geobacter</taxon>
    </lineage>
</organism>
<keyword evidence="1" id="KW-0812">Transmembrane</keyword>
<keyword evidence="1" id="KW-0472">Membrane</keyword>
<dbReference type="PROSITE" id="PS51257">
    <property type="entry name" value="PROKAR_LIPOPROTEIN"/>
    <property type="match status" value="1"/>
</dbReference>
<evidence type="ECO:0000313" key="2">
    <source>
        <dbReference type="EMBL" id="GLI39145.1"/>
    </source>
</evidence>
<gene>
    <name evidence="2" type="ORF">GHYDROH2_26460</name>
</gene>
<dbReference type="EMBL" id="BSDS01000002">
    <property type="protein sequence ID" value="GLI39145.1"/>
    <property type="molecule type" value="Genomic_DNA"/>
</dbReference>
<comment type="caution">
    <text evidence="2">The sequence shown here is derived from an EMBL/GenBank/DDBJ whole genome shotgun (WGS) entry which is preliminary data.</text>
</comment>
<keyword evidence="3" id="KW-1185">Reference proteome</keyword>
<name>A0A9W6G2B8_9BACT</name>
<keyword evidence="1" id="KW-1133">Transmembrane helix</keyword>